<proteinExistence type="predicted"/>
<evidence type="ECO:0000259" key="2">
    <source>
        <dbReference type="SMART" id="SM00131"/>
    </source>
</evidence>
<dbReference type="EMBL" id="OW152816">
    <property type="protein sequence ID" value="CAH2067542.1"/>
    <property type="molecule type" value="Genomic_DNA"/>
</dbReference>
<dbReference type="Gene3D" id="4.10.410.10">
    <property type="entry name" value="Pancreatic trypsin inhibitor Kunitz domain"/>
    <property type="match status" value="1"/>
</dbReference>
<feature type="non-terminal residue" evidence="3">
    <location>
        <position position="165"/>
    </location>
</feature>
<reference evidence="3" key="1">
    <citation type="submission" date="2022-03" db="EMBL/GenBank/DDBJ databases">
        <authorList>
            <person name="Martin H S."/>
        </authorList>
    </citation>
    <scope>NUCLEOTIDE SEQUENCE</scope>
</reference>
<dbReference type="InterPro" id="IPR002223">
    <property type="entry name" value="Kunitz_BPTI"/>
</dbReference>
<accession>A0ABN8IUI8</accession>
<protein>
    <recommendedName>
        <fullName evidence="2">BPTI/Kunitz inhibitor domain-containing protein</fullName>
    </recommendedName>
</protein>
<evidence type="ECO:0000313" key="3">
    <source>
        <dbReference type="EMBL" id="CAH2067542.1"/>
    </source>
</evidence>
<feature type="domain" description="BPTI/Kunitz inhibitor" evidence="2">
    <location>
        <begin position="24"/>
        <end position="78"/>
    </location>
</feature>
<dbReference type="Proteomes" id="UP000837857">
    <property type="component" value="Chromosome 4"/>
</dbReference>
<keyword evidence="4" id="KW-1185">Reference proteome</keyword>
<feature type="signal peptide" evidence="1">
    <location>
        <begin position="1"/>
        <end position="20"/>
    </location>
</feature>
<evidence type="ECO:0000313" key="4">
    <source>
        <dbReference type="Proteomes" id="UP000837857"/>
    </source>
</evidence>
<dbReference type="InterPro" id="IPR036880">
    <property type="entry name" value="Kunitz_BPTI_sf"/>
</dbReference>
<dbReference type="SMART" id="SM00131">
    <property type="entry name" value="KU"/>
    <property type="match status" value="1"/>
</dbReference>
<gene>
    <name evidence="3" type="ORF">IPOD504_LOCUS13923</name>
</gene>
<name>A0ABN8IUI8_9NEOP</name>
<keyword evidence="1" id="KW-0732">Signal</keyword>
<dbReference type="SUPFAM" id="SSF57362">
    <property type="entry name" value="BPTI-like"/>
    <property type="match status" value="1"/>
</dbReference>
<sequence>MDVSKEIALVFVVYIMGIKAVPPEACFANFRWEDCGQTPVPVMYYWKPGSRCEVGFWRGCLPNPNMFRDEYECVATCIFAARAGDEDYHKIYGSDEQELSTVQTTVTTVDDNYTDTTTGESVVTTDGTGSTAATVVGGDTKATDYTHSEATGETNAVTAETAMTT</sequence>
<feature type="chain" id="PRO_5047439441" description="BPTI/Kunitz inhibitor domain-containing protein" evidence="1">
    <location>
        <begin position="21"/>
        <end position="165"/>
    </location>
</feature>
<evidence type="ECO:0000256" key="1">
    <source>
        <dbReference type="SAM" id="SignalP"/>
    </source>
</evidence>
<organism evidence="3 4">
    <name type="scientific">Iphiclides podalirius</name>
    <name type="common">scarce swallowtail</name>
    <dbReference type="NCBI Taxonomy" id="110791"/>
    <lineage>
        <taxon>Eukaryota</taxon>
        <taxon>Metazoa</taxon>
        <taxon>Ecdysozoa</taxon>
        <taxon>Arthropoda</taxon>
        <taxon>Hexapoda</taxon>
        <taxon>Insecta</taxon>
        <taxon>Pterygota</taxon>
        <taxon>Neoptera</taxon>
        <taxon>Endopterygota</taxon>
        <taxon>Lepidoptera</taxon>
        <taxon>Glossata</taxon>
        <taxon>Ditrysia</taxon>
        <taxon>Papilionoidea</taxon>
        <taxon>Papilionidae</taxon>
        <taxon>Papilioninae</taxon>
        <taxon>Iphiclides</taxon>
    </lineage>
</organism>